<dbReference type="EMBL" id="BJWJ01000008">
    <property type="protein sequence ID" value="GEM04096.1"/>
    <property type="molecule type" value="Genomic_DNA"/>
</dbReference>
<dbReference type="Proteomes" id="UP000199139">
    <property type="component" value="Unassembled WGS sequence"/>
</dbReference>
<proteinExistence type="predicted"/>
<dbReference type="EMBL" id="FPAI01000009">
    <property type="protein sequence ID" value="SFS76445.1"/>
    <property type="molecule type" value="Genomic_DNA"/>
</dbReference>
<reference evidence="2 3" key="1">
    <citation type="submission" date="2016-10" db="EMBL/GenBank/DDBJ databases">
        <authorList>
            <person name="de Groot N.N."/>
        </authorList>
    </citation>
    <scope>NUCLEOTIDE SEQUENCE [LARGE SCALE GENOMIC DNA]</scope>
    <source>
        <strain evidence="2 3">DSM 17074</strain>
    </source>
</reference>
<name>A0A1I6SHJ8_9BACI</name>
<evidence type="ECO:0008006" key="5">
    <source>
        <dbReference type="Google" id="ProtNLM"/>
    </source>
</evidence>
<dbReference type="STRING" id="306541.SAMN05421668_10958"/>
<evidence type="ECO:0000313" key="3">
    <source>
        <dbReference type="Proteomes" id="UP000199139"/>
    </source>
</evidence>
<gene>
    <name evidence="1" type="ORF">HMI01_10840</name>
    <name evidence="2" type="ORF">SAMN05421668_10958</name>
</gene>
<keyword evidence="4" id="KW-1185">Reference proteome</keyword>
<reference evidence="1 4" key="2">
    <citation type="submission" date="2019-07" db="EMBL/GenBank/DDBJ databases">
        <title>Whole genome shotgun sequence of Halolactibacillus miurensis NBRC 100873.</title>
        <authorList>
            <person name="Hosoyama A."/>
            <person name="Uohara A."/>
            <person name="Ohji S."/>
            <person name="Ichikawa N."/>
        </authorList>
    </citation>
    <scope>NUCLEOTIDE SEQUENCE [LARGE SCALE GENOMIC DNA]</scope>
    <source>
        <strain evidence="1 4">NBRC 100873</strain>
    </source>
</reference>
<dbReference type="OrthoDB" id="2061576at2"/>
<evidence type="ECO:0000313" key="2">
    <source>
        <dbReference type="EMBL" id="SFS76445.1"/>
    </source>
</evidence>
<evidence type="ECO:0000313" key="4">
    <source>
        <dbReference type="Proteomes" id="UP000321773"/>
    </source>
</evidence>
<dbReference type="AlphaFoldDB" id="A0A1I6SHJ8"/>
<dbReference type="RefSeq" id="WP_089853927.1">
    <property type="nucleotide sequence ID" value="NZ_BJWJ01000008.1"/>
</dbReference>
<evidence type="ECO:0000313" key="1">
    <source>
        <dbReference type="EMBL" id="GEM04096.1"/>
    </source>
</evidence>
<sequence>MTLIELVTILKSAGYPVAYSHFDSPPALPYIAYIDDESTNFNADNIVYYSVKNPTIELYTNKKDLNAESALETALNDSELPFELISEVYIESERMFQRSYSISVI</sequence>
<organism evidence="2 3">
    <name type="scientific">Halolactibacillus miurensis</name>
    <dbReference type="NCBI Taxonomy" id="306541"/>
    <lineage>
        <taxon>Bacteria</taxon>
        <taxon>Bacillati</taxon>
        <taxon>Bacillota</taxon>
        <taxon>Bacilli</taxon>
        <taxon>Bacillales</taxon>
        <taxon>Bacillaceae</taxon>
        <taxon>Halolactibacillus</taxon>
    </lineage>
</organism>
<accession>A0A1I6SHJ8</accession>
<protein>
    <recommendedName>
        <fullName evidence="5">Prophage pi2 protein 38</fullName>
    </recommendedName>
</protein>
<dbReference type="Proteomes" id="UP000321773">
    <property type="component" value="Unassembled WGS sequence"/>
</dbReference>